<proteinExistence type="predicted"/>
<evidence type="ECO:0000313" key="2">
    <source>
        <dbReference type="EMBL" id="GFR05779.1"/>
    </source>
</evidence>
<reference evidence="2" key="1">
    <citation type="submission" date="2020-07" db="EMBL/GenBank/DDBJ databases">
        <title>Multicomponent nature underlies the extraordinary mechanical properties of spider dragline silk.</title>
        <authorList>
            <person name="Kono N."/>
            <person name="Nakamura H."/>
            <person name="Mori M."/>
            <person name="Yoshida Y."/>
            <person name="Ohtoshi R."/>
            <person name="Malay A.D."/>
            <person name="Moran D.A.P."/>
            <person name="Tomita M."/>
            <person name="Numata K."/>
            <person name="Arakawa K."/>
        </authorList>
    </citation>
    <scope>NUCLEOTIDE SEQUENCE</scope>
</reference>
<sequence>MWQLCICRLYQDTSSQRTISHPSANQNYGFVESALKAAKITVDATKFHCVVAALGSSVLNCIVDILKSPPATDSYGALIERNVDYFAESEPARLKTLFQDMTLGDKRPSQLLQEMRTLAGNKVTEEGLKVLWLQRLPVAMQQIFSVNSEDLTGLTKVADKIFEVPGFSVNEVSHDEKSIFVKEFETNFKSRNFKKTI</sequence>
<protein>
    <submittedName>
        <fullName evidence="2">Retrovirus-related Pol polyprotein from transposon 297</fullName>
    </submittedName>
</protein>
<dbReference type="EMBL" id="BMAO01006056">
    <property type="protein sequence ID" value="GFR05779.1"/>
    <property type="molecule type" value="Genomic_DNA"/>
</dbReference>
<dbReference type="PANTHER" id="PTHR33327">
    <property type="entry name" value="ENDONUCLEASE"/>
    <property type="match status" value="1"/>
</dbReference>
<accession>A0A8X6HM75</accession>
<evidence type="ECO:0000313" key="3">
    <source>
        <dbReference type="Proteomes" id="UP000887116"/>
    </source>
</evidence>
<dbReference type="InterPro" id="IPR055469">
    <property type="entry name" value="DUF7041"/>
</dbReference>
<keyword evidence="3" id="KW-1185">Reference proteome</keyword>
<dbReference type="Proteomes" id="UP000887116">
    <property type="component" value="Unassembled WGS sequence"/>
</dbReference>
<dbReference type="AlphaFoldDB" id="A0A8X6HM75"/>
<comment type="caution">
    <text evidence="2">The sequence shown here is derived from an EMBL/GenBank/DDBJ whole genome shotgun (WGS) entry which is preliminary data.</text>
</comment>
<dbReference type="PANTHER" id="PTHR33327:SF3">
    <property type="entry name" value="RNA-DIRECTED DNA POLYMERASE"/>
    <property type="match status" value="1"/>
</dbReference>
<dbReference type="OrthoDB" id="6486499at2759"/>
<organism evidence="2 3">
    <name type="scientific">Trichonephila clavata</name>
    <name type="common">Joro spider</name>
    <name type="synonym">Nephila clavata</name>
    <dbReference type="NCBI Taxonomy" id="2740835"/>
    <lineage>
        <taxon>Eukaryota</taxon>
        <taxon>Metazoa</taxon>
        <taxon>Ecdysozoa</taxon>
        <taxon>Arthropoda</taxon>
        <taxon>Chelicerata</taxon>
        <taxon>Arachnida</taxon>
        <taxon>Araneae</taxon>
        <taxon>Araneomorphae</taxon>
        <taxon>Entelegynae</taxon>
        <taxon>Araneoidea</taxon>
        <taxon>Nephilidae</taxon>
        <taxon>Trichonephila</taxon>
    </lineage>
</organism>
<gene>
    <name evidence="2" type="primary">pol_3728</name>
    <name evidence="2" type="ORF">TNCT_444471</name>
</gene>
<name>A0A8X6HM75_TRICU</name>
<dbReference type="Pfam" id="PF23055">
    <property type="entry name" value="DUF7041"/>
    <property type="match status" value="1"/>
</dbReference>
<evidence type="ECO:0000259" key="1">
    <source>
        <dbReference type="Pfam" id="PF23055"/>
    </source>
</evidence>
<feature type="domain" description="DUF7041" evidence="1">
    <location>
        <begin position="31"/>
        <end position="98"/>
    </location>
</feature>